<organism evidence="1 2">
    <name type="scientific">Acinetobacter gerneri</name>
    <dbReference type="NCBI Taxonomy" id="202952"/>
    <lineage>
        <taxon>Bacteria</taxon>
        <taxon>Pseudomonadati</taxon>
        <taxon>Pseudomonadota</taxon>
        <taxon>Gammaproteobacteria</taxon>
        <taxon>Moraxellales</taxon>
        <taxon>Moraxellaceae</taxon>
        <taxon>Acinetobacter</taxon>
    </lineage>
</organism>
<gene>
    <name evidence="1" type="ORF">RFH51_09700</name>
</gene>
<dbReference type="AlphaFoldDB" id="A0AAW8JH80"/>
<protein>
    <recommendedName>
        <fullName evidence="3">Glycoside hydrolase family 19</fullName>
    </recommendedName>
</protein>
<dbReference type="SUPFAM" id="SSF53955">
    <property type="entry name" value="Lysozyme-like"/>
    <property type="match status" value="1"/>
</dbReference>
<evidence type="ECO:0000313" key="2">
    <source>
        <dbReference type="Proteomes" id="UP001243195"/>
    </source>
</evidence>
<dbReference type="RefSeq" id="WP_308956160.1">
    <property type="nucleotide sequence ID" value="NZ_JAVICY010000012.1"/>
</dbReference>
<dbReference type="Gene3D" id="1.10.530.10">
    <property type="match status" value="1"/>
</dbReference>
<accession>A0AAW8JH80</accession>
<proteinExistence type="predicted"/>
<dbReference type="EMBL" id="JAVIDA010000011">
    <property type="protein sequence ID" value="MDQ9071733.1"/>
    <property type="molecule type" value="Genomic_DNA"/>
</dbReference>
<name>A0AAW8JH80_9GAMM</name>
<evidence type="ECO:0000313" key="1">
    <source>
        <dbReference type="EMBL" id="MDQ9071733.1"/>
    </source>
</evidence>
<dbReference type="Proteomes" id="UP001243195">
    <property type="component" value="Unassembled WGS sequence"/>
</dbReference>
<dbReference type="InterPro" id="IPR023346">
    <property type="entry name" value="Lysozyme-like_dom_sf"/>
</dbReference>
<sequence>MGKSNIVSTLFKVVDCNGKVMKEFPVKSRPLGKSNSNDKYTNNDGVVEILSSPNRDIEILVLNTKDQFVLKASVNSKNGSHSPQIIKLDEAYESFSSITIIKVLDRKAEHYVVADTNVEMIFDGNKRMILPVKEGKFRLKSWIGQQIKLTIYKPDGKPLDTVTYIARRVQTQYVDLQLDVDVTNGKTNTNNPKILKRIEDRDKGKCLCNRDMTLDELNKMILEMRKSEGLKTTKIFNHKNCTLEDKSVEALLSELNRTFKKYNINTCLRKINFMGQIYWEAARFITTTEFASGNYLNPHVHKNAIKNGNIVAGDGPRYKGRGFMQLTWRNNYKKYFNYILNNKNDYNTILNGLNINDMMDRSKKYPELVASKNLLAMDSAGWFWIFGTDLNLNEQSDKNAVLTISRKVNGGGNGKKERLEYNKRLLVIMNYSQCVNKI</sequence>
<evidence type="ECO:0008006" key="3">
    <source>
        <dbReference type="Google" id="ProtNLM"/>
    </source>
</evidence>
<reference evidence="1" key="1">
    <citation type="submission" date="2023-08" db="EMBL/GenBank/DDBJ databases">
        <title>Emergence of clinically-relevant ST2 carbapenem-resistant Acinetobacter baumannii strains in hospital sewages in Zhejiang, East of China.</title>
        <authorList>
            <person name="Kaichao C."/>
            <person name="Zhang R."/>
        </authorList>
    </citation>
    <scope>NUCLEOTIDE SEQUENCE</scope>
    <source>
        <strain evidence="1">M-SY-60</strain>
    </source>
</reference>
<comment type="caution">
    <text evidence="1">The sequence shown here is derived from an EMBL/GenBank/DDBJ whole genome shotgun (WGS) entry which is preliminary data.</text>
</comment>